<comment type="caution">
    <text evidence="2">The sequence shown here is derived from an EMBL/GenBank/DDBJ whole genome shotgun (WGS) entry which is preliminary data.</text>
</comment>
<keyword evidence="3" id="KW-1185">Reference proteome</keyword>
<protein>
    <recommendedName>
        <fullName evidence="1">HMA domain-containing protein</fullName>
    </recommendedName>
</protein>
<dbReference type="EMBL" id="LWDX02016536">
    <property type="protein sequence ID" value="OEL34084.1"/>
    <property type="molecule type" value="Genomic_DNA"/>
</dbReference>
<evidence type="ECO:0000313" key="3">
    <source>
        <dbReference type="Proteomes" id="UP000095767"/>
    </source>
</evidence>
<dbReference type="SUPFAM" id="SSF55008">
    <property type="entry name" value="HMA, heavy metal-associated domain"/>
    <property type="match status" value="1"/>
</dbReference>
<dbReference type="InterPro" id="IPR006121">
    <property type="entry name" value="HMA_dom"/>
</dbReference>
<dbReference type="Proteomes" id="UP000095767">
    <property type="component" value="Unassembled WGS sequence"/>
</dbReference>
<gene>
    <name evidence="2" type="ORF">BAE44_0004895</name>
</gene>
<feature type="domain" description="HMA" evidence="1">
    <location>
        <begin position="8"/>
        <end position="45"/>
    </location>
</feature>
<dbReference type="PANTHER" id="PTHR46413:SF22">
    <property type="entry name" value="OS03G0829466 PROTEIN"/>
    <property type="match status" value="1"/>
</dbReference>
<dbReference type="Pfam" id="PF00403">
    <property type="entry name" value="HMA"/>
    <property type="match status" value="1"/>
</dbReference>
<proteinExistence type="predicted"/>
<accession>A0A1E5W9S4</accession>
<dbReference type="OrthoDB" id="689350at2759"/>
<reference evidence="2 3" key="1">
    <citation type="submission" date="2016-09" db="EMBL/GenBank/DDBJ databases">
        <title>The draft genome of Dichanthelium oligosanthes: A C3 panicoid grass species.</title>
        <authorList>
            <person name="Studer A.J."/>
            <person name="Schnable J.C."/>
            <person name="Brutnell T.P."/>
        </authorList>
    </citation>
    <scope>NUCLEOTIDE SEQUENCE [LARGE SCALE GENOMIC DNA]</scope>
    <source>
        <strain evidence="3">cv. Kellogg 1175</strain>
        <tissue evidence="2">Leaf</tissue>
    </source>
</reference>
<evidence type="ECO:0000313" key="2">
    <source>
        <dbReference type="EMBL" id="OEL34084.1"/>
    </source>
</evidence>
<dbReference type="AlphaFoldDB" id="A0A1E5W9S4"/>
<dbReference type="STRING" id="888268.A0A1E5W9S4"/>
<dbReference type="InterPro" id="IPR036163">
    <property type="entry name" value="HMA_dom_sf"/>
</dbReference>
<name>A0A1E5W9S4_9POAL</name>
<dbReference type="Gene3D" id="3.30.70.100">
    <property type="match status" value="1"/>
</dbReference>
<dbReference type="GO" id="GO:0046872">
    <property type="term" value="F:metal ion binding"/>
    <property type="evidence" value="ECO:0007669"/>
    <property type="project" value="InterPro"/>
</dbReference>
<evidence type="ECO:0000259" key="1">
    <source>
        <dbReference type="Pfam" id="PF00403"/>
    </source>
</evidence>
<dbReference type="PANTHER" id="PTHR46413">
    <property type="entry name" value="HEAVY METAL-ASSOCIATED ISOPRENYLATED PLANT PROTEIN 6"/>
    <property type="match status" value="1"/>
</dbReference>
<organism evidence="2 3">
    <name type="scientific">Dichanthelium oligosanthes</name>
    <dbReference type="NCBI Taxonomy" id="888268"/>
    <lineage>
        <taxon>Eukaryota</taxon>
        <taxon>Viridiplantae</taxon>
        <taxon>Streptophyta</taxon>
        <taxon>Embryophyta</taxon>
        <taxon>Tracheophyta</taxon>
        <taxon>Spermatophyta</taxon>
        <taxon>Magnoliopsida</taxon>
        <taxon>Liliopsida</taxon>
        <taxon>Poales</taxon>
        <taxon>Poaceae</taxon>
        <taxon>PACMAD clade</taxon>
        <taxon>Panicoideae</taxon>
        <taxon>Panicodae</taxon>
        <taxon>Paniceae</taxon>
        <taxon>Dichantheliinae</taxon>
        <taxon>Dichanthelium</taxon>
    </lineage>
</organism>
<sequence>MAPVILKTDVHCLRCARKIRKVLKSQYGVDDLWVSLETGFVVVAGPWLDASLLKWRIQSATGKPVDIVSDGAAAEAPPDNGQMVHLGPPQGYGSYPSYGYGGGGAFSWVTAAHHAHRQYVPNEAPVYFNDDNPNGCCNVQ</sequence>
<dbReference type="InterPro" id="IPR044594">
    <property type="entry name" value="HIPP01/3/5/6"/>
</dbReference>
<dbReference type="CDD" id="cd00371">
    <property type="entry name" value="HMA"/>
    <property type="match status" value="1"/>
</dbReference>